<dbReference type="FunCoup" id="K1QV67">
    <property type="interactions" value="1185"/>
</dbReference>
<feature type="domain" description="CHHC U11-48K-type" evidence="18">
    <location>
        <begin position="271"/>
        <end position="298"/>
    </location>
</feature>
<dbReference type="EC" id="2.1.1.225" evidence="16"/>
<comment type="similarity">
    <text evidence="3 16">Belongs to the methyltransferase TRM13 family.</text>
</comment>
<keyword evidence="6 16" id="KW-0808">Transferase</keyword>
<protein>
    <recommendedName>
        <fullName evidence="16">tRNA:m(4)X modification enzyme TRM13</fullName>
        <ecNumber evidence="16">2.1.1.225</ecNumber>
    </recommendedName>
</protein>
<dbReference type="Gene3D" id="3.20.20.150">
    <property type="entry name" value="Divalent-metal-dependent TIM barrel enzymes"/>
    <property type="match status" value="1"/>
</dbReference>
<evidence type="ECO:0000256" key="16">
    <source>
        <dbReference type="RuleBase" id="RU367103"/>
    </source>
</evidence>
<feature type="compositionally biased region" description="Basic and acidic residues" evidence="17">
    <location>
        <begin position="633"/>
        <end position="651"/>
    </location>
</feature>
<sequence length="717" mass="80921">MSIKFSANITMMFCEVPTLAERYGAAKAAGFKYVESAFPYFEPLESLRDAKEKAGVEQIVINTWPGDLKKGDVGLAALPDRQQEFESKLDLAIKTAKALNCKRIHVMAGMKPDNCNEAEMESTYIKNVTMAAKKFQPEGITCLIEPLNSRITAPRYFLTDVNKAVEIIKKINLPNLKLQFDFFHIQIMEGNLTKTLEKFLPYVGHIQIAQVPDRGEPDRQGEINFPYVFDLLRKLNYDGFVGLEYKPRGNTLDGLKWIKEYGLEIDQGRERVPCPLNPKHYCYKDSVEKHLKKCQKQQKEMPTPLKEFSTPELQNLIEKVEKLYDEHVKAIDEEILHHHCLDEELGNESFGIPAIRHRKQQASLVGQIQKLGLLQEGFCFVELGAGKGNLSHWIQQALPDKSDLGFVLVDYGHADNRHKWPDTGPKFERLRIDIADLNLGIVESVSAGQRPVVAVGKHLCGGATDLALRCVTNTLKLRESEEHSQQPEQKKMRTEDNPSQRASLAGVTIALCCHHRCSWDTYIGKEFMEKCGLTQRDFALLCKLSGWTAATWTGWKTKEEMNREISGVSLGVSPNRDIDGVSPNRDIDGVDPNRDISGVSPKCTDSKEDQAETSSTAKNITDKNRQTSQLEGKTTEDKEITGSNELEEHQGQEQSFSRTDLHLSPAQREEIGRKCKRLIDYGRVLYLRNCGLQSQLKTYIEEKLTPENVVIVANIAS</sequence>
<dbReference type="HOGENOM" id="CLU_385546_0_0_1"/>
<evidence type="ECO:0000256" key="6">
    <source>
        <dbReference type="ARBA" id="ARBA00022679"/>
    </source>
</evidence>
<evidence type="ECO:0000256" key="12">
    <source>
        <dbReference type="ARBA" id="ARBA00023235"/>
    </source>
</evidence>
<accession>K1QV67</accession>
<feature type="region of interest" description="Disordered" evidence="17">
    <location>
        <begin position="479"/>
        <end position="500"/>
    </location>
</feature>
<dbReference type="PANTHER" id="PTHR12998:SF0">
    <property type="entry name" value="TRNA:M(4)X MODIFICATION ENZYME TRM13 HOMOLOG"/>
    <property type="match status" value="1"/>
</dbReference>
<keyword evidence="10 16" id="KW-0863">Zinc-finger</keyword>
<dbReference type="PANTHER" id="PTHR12998">
    <property type="entry name" value="TRNA:M(4)X MODIFICATION ENZYME TRM13 HOMOLOG"/>
    <property type="match status" value="1"/>
</dbReference>
<evidence type="ECO:0000256" key="7">
    <source>
        <dbReference type="ARBA" id="ARBA00022691"/>
    </source>
</evidence>
<comment type="function">
    <text evidence="16">tRNA methylase which 2'-O-methylates cytidine(4) in tRNA(Pro) and tRNA(Gly)(GCC), and adenosine(4) in tRNA(His).</text>
</comment>
<dbReference type="InParanoid" id="K1QV67"/>
<dbReference type="EMBL" id="JH818314">
    <property type="protein sequence ID" value="EKC40747.1"/>
    <property type="molecule type" value="Genomic_DNA"/>
</dbReference>
<keyword evidence="5 16" id="KW-0489">Methyltransferase</keyword>
<dbReference type="InterPro" id="IPR007871">
    <property type="entry name" value="Methyltransferase_TRM13"/>
</dbReference>
<keyword evidence="7 16" id="KW-0949">S-adenosyl-L-methionine</keyword>
<evidence type="ECO:0000256" key="2">
    <source>
        <dbReference type="ARBA" id="ARBA00002968"/>
    </source>
</evidence>
<dbReference type="AlphaFoldDB" id="K1QV67"/>
<evidence type="ECO:0000256" key="9">
    <source>
        <dbReference type="ARBA" id="ARBA00022723"/>
    </source>
</evidence>
<evidence type="ECO:0000256" key="3">
    <source>
        <dbReference type="ARBA" id="ARBA00005265"/>
    </source>
</evidence>
<gene>
    <name evidence="19" type="ORF">CGI_10021235</name>
</gene>
<dbReference type="InterPro" id="IPR039044">
    <property type="entry name" value="Trm13"/>
</dbReference>
<dbReference type="GO" id="GO:0008903">
    <property type="term" value="F:hydroxypyruvate isomerase activity"/>
    <property type="evidence" value="ECO:0007669"/>
    <property type="project" value="UniProtKB-EC"/>
</dbReference>
<comment type="catalytic activity">
    <reaction evidence="15 16">
        <text>adenosine(4) in tRNA(His) + S-adenosyl-L-methionine = 2'-O-methyladenosine(4) in tRNA(His) + S-adenosyl-L-homocysteine + H(+)</text>
        <dbReference type="Rhea" id="RHEA:43196"/>
        <dbReference type="Rhea" id="RHEA-COMP:10401"/>
        <dbReference type="Rhea" id="RHEA-COMP:10402"/>
        <dbReference type="ChEBI" id="CHEBI:15378"/>
        <dbReference type="ChEBI" id="CHEBI:57856"/>
        <dbReference type="ChEBI" id="CHEBI:59789"/>
        <dbReference type="ChEBI" id="CHEBI:74411"/>
        <dbReference type="ChEBI" id="CHEBI:74477"/>
        <dbReference type="EC" id="2.1.1.225"/>
    </reaction>
</comment>
<dbReference type="GO" id="GO:0030488">
    <property type="term" value="P:tRNA methylation"/>
    <property type="evidence" value="ECO:0007669"/>
    <property type="project" value="InterPro"/>
</dbReference>
<evidence type="ECO:0000256" key="10">
    <source>
        <dbReference type="ARBA" id="ARBA00022771"/>
    </source>
</evidence>
<dbReference type="Pfam" id="PF05253">
    <property type="entry name" value="zf-U11-48K"/>
    <property type="match status" value="1"/>
</dbReference>
<keyword evidence="19" id="KW-0670">Pyruvate</keyword>
<evidence type="ECO:0000256" key="5">
    <source>
        <dbReference type="ARBA" id="ARBA00022603"/>
    </source>
</evidence>
<dbReference type="PROSITE" id="PS51800">
    <property type="entry name" value="ZF_CHHC_U11_48K"/>
    <property type="match status" value="1"/>
</dbReference>
<keyword evidence="8 16" id="KW-0819">tRNA processing</keyword>
<dbReference type="InterPro" id="IPR013022">
    <property type="entry name" value="Xyl_isomerase-like_TIM-brl"/>
</dbReference>
<evidence type="ECO:0000256" key="15">
    <source>
        <dbReference type="ARBA" id="ARBA00049393"/>
    </source>
</evidence>
<evidence type="ECO:0000256" key="1">
    <source>
        <dbReference type="ARBA" id="ARBA00000476"/>
    </source>
</evidence>
<evidence type="ECO:0000256" key="11">
    <source>
        <dbReference type="ARBA" id="ARBA00022833"/>
    </source>
</evidence>
<feature type="compositionally biased region" description="Basic and acidic residues" evidence="17">
    <location>
        <begin position="585"/>
        <end position="594"/>
    </location>
</feature>
<dbReference type="Pfam" id="PF05206">
    <property type="entry name" value="TRM13"/>
    <property type="match status" value="1"/>
</dbReference>
<comment type="catalytic activity">
    <reaction evidence="13 16">
        <text>cytidine(4) in tRNA(Pro) + S-adenosyl-L-methionine = 2'-O-methylcytidine(4) in tRNA(Pro) + S-adenosyl-L-homocysteine + H(+)</text>
        <dbReference type="Rhea" id="RHEA:32767"/>
        <dbReference type="Rhea" id="RHEA-COMP:10397"/>
        <dbReference type="Rhea" id="RHEA-COMP:10398"/>
        <dbReference type="ChEBI" id="CHEBI:15378"/>
        <dbReference type="ChEBI" id="CHEBI:57856"/>
        <dbReference type="ChEBI" id="CHEBI:59789"/>
        <dbReference type="ChEBI" id="CHEBI:74495"/>
        <dbReference type="ChEBI" id="CHEBI:82748"/>
        <dbReference type="EC" id="2.1.1.225"/>
    </reaction>
</comment>
<feature type="region of interest" description="Disordered" evidence="17">
    <location>
        <begin position="566"/>
        <end position="663"/>
    </location>
</feature>
<comment type="function">
    <text evidence="2">Catalyzes the reversible isomerization between hydroxypyruvate and 2-hydroxy-3-oxopropanoate (also termed tartronate semialdehyde).</text>
</comment>
<evidence type="ECO:0000256" key="4">
    <source>
        <dbReference type="ARBA" id="ARBA00005962"/>
    </source>
</evidence>
<dbReference type="GO" id="GO:0008270">
    <property type="term" value="F:zinc ion binding"/>
    <property type="evidence" value="ECO:0007669"/>
    <property type="project" value="UniProtKB-KW"/>
</dbReference>
<dbReference type="InterPro" id="IPR022776">
    <property type="entry name" value="TRM13/UPF0224_CHHC_Znf_dom"/>
</dbReference>
<evidence type="ECO:0000259" key="18">
    <source>
        <dbReference type="PROSITE" id="PS51800"/>
    </source>
</evidence>
<evidence type="ECO:0000313" key="19">
    <source>
        <dbReference type="EMBL" id="EKC40747.1"/>
    </source>
</evidence>
<feature type="compositionally biased region" description="Basic and acidic residues" evidence="17">
    <location>
        <begin position="479"/>
        <end position="498"/>
    </location>
</feature>
<proteinExistence type="inferred from homology"/>
<dbReference type="FunFam" id="3.20.20.150:FF:000007">
    <property type="entry name" value="Hydroxypyruvate isomerase"/>
    <property type="match status" value="1"/>
</dbReference>
<reference evidence="19" key="1">
    <citation type="journal article" date="2012" name="Nature">
        <title>The oyster genome reveals stress adaptation and complexity of shell formation.</title>
        <authorList>
            <person name="Zhang G."/>
            <person name="Fang X."/>
            <person name="Guo X."/>
            <person name="Li L."/>
            <person name="Luo R."/>
            <person name="Xu F."/>
            <person name="Yang P."/>
            <person name="Zhang L."/>
            <person name="Wang X."/>
            <person name="Qi H."/>
            <person name="Xiong Z."/>
            <person name="Que H."/>
            <person name="Xie Y."/>
            <person name="Holland P.W."/>
            <person name="Paps J."/>
            <person name="Zhu Y."/>
            <person name="Wu F."/>
            <person name="Chen Y."/>
            <person name="Wang J."/>
            <person name="Peng C."/>
            <person name="Meng J."/>
            <person name="Yang L."/>
            <person name="Liu J."/>
            <person name="Wen B."/>
            <person name="Zhang N."/>
            <person name="Huang Z."/>
            <person name="Zhu Q."/>
            <person name="Feng Y."/>
            <person name="Mount A."/>
            <person name="Hedgecock D."/>
            <person name="Xu Z."/>
            <person name="Liu Y."/>
            <person name="Domazet-Loso T."/>
            <person name="Du Y."/>
            <person name="Sun X."/>
            <person name="Zhang S."/>
            <person name="Liu B."/>
            <person name="Cheng P."/>
            <person name="Jiang X."/>
            <person name="Li J."/>
            <person name="Fan D."/>
            <person name="Wang W."/>
            <person name="Fu W."/>
            <person name="Wang T."/>
            <person name="Wang B."/>
            <person name="Zhang J."/>
            <person name="Peng Z."/>
            <person name="Li Y."/>
            <person name="Li N."/>
            <person name="Wang J."/>
            <person name="Chen M."/>
            <person name="He Y."/>
            <person name="Tan F."/>
            <person name="Song X."/>
            <person name="Zheng Q."/>
            <person name="Huang R."/>
            <person name="Yang H."/>
            <person name="Du X."/>
            <person name="Chen L."/>
            <person name="Yang M."/>
            <person name="Gaffney P.M."/>
            <person name="Wang S."/>
            <person name="Luo L."/>
            <person name="She Z."/>
            <person name="Ming Y."/>
            <person name="Huang W."/>
            <person name="Zhang S."/>
            <person name="Huang B."/>
            <person name="Zhang Y."/>
            <person name="Qu T."/>
            <person name="Ni P."/>
            <person name="Miao G."/>
            <person name="Wang J."/>
            <person name="Wang Q."/>
            <person name="Steinberg C.E."/>
            <person name="Wang H."/>
            <person name="Li N."/>
            <person name="Qian L."/>
            <person name="Zhang G."/>
            <person name="Li Y."/>
            <person name="Yang H."/>
            <person name="Liu X."/>
            <person name="Wang J."/>
            <person name="Yin Y."/>
            <person name="Wang J."/>
        </authorList>
    </citation>
    <scope>NUCLEOTIDE SEQUENCE [LARGE SCALE GENOMIC DNA]</scope>
    <source>
        <strain evidence="19">05x7-T-G4-1.051#20</strain>
    </source>
</reference>
<evidence type="ECO:0000256" key="14">
    <source>
        <dbReference type="ARBA" id="ARBA00048635"/>
    </source>
</evidence>
<evidence type="ECO:0000256" key="8">
    <source>
        <dbReference type="ARBA" id="ARBA00022694"/>
    </source>
</evidence>
<name>K1QV67_MAGGI</name>
<dbReference type="Pfam" id="PF01261">
    <property type="entry name" value="AP_endonuc_2"/>
    <property type="match status" value="1"/>
</dbReference>
<dbReference type="GO" id="GO:0106050">
    <property type="term" value="F:tRNA 2'-O-methyltransferase activity"/>
    <property type="evidence" value="ECO:0007669"/>
    <property type="project" value="UniProtKB-UniRule"/>
</dbReference>
<comment type="catalytic activity">
    <reaction evidence="1">
        <text>3-hydroxypyruvate = 2-hydroxy-3-oxopropanoate</text>
        <dbReference type="Rhea" id="RHEA:11952"/>
        <dbReference type="ChEBI" id="CHEBI:17180"/>
        <dbReference type="ChEBI" id="CHEBI:57978"/>
        <dbReference type="EC" id="5.3.1.22"/>
    </reaction>
</comment>
<dbReference type="InterPro" id="IPR036237">
    <property type="entry name" value="Xyl_isomerase-like_sf"/>
</dbReference>
<evidence type="ECO:0000256" key="17">
    <source>
        <dbReference type="SAM" id="MobiDB-lite"/>
    </source>
</evidence>
<dbReference type="SUPFAM" id="SSF51658">
    <property type="entry name" value="Xylose isomerase-like"/>
    <property type="match status" value="1"/>
</dbReference>
<comment type="similarity">
    <text evidence="4">Belongs to the hyi family.</text>
</comment>
<keyword evidence="9 16" id="KW-0479">Metal-binding</keyword>
<comment type="catalytic activity">
    <reaction evidence="14 16">
        <text>cytidine(4) in tRNA(Gly)(GCC) + S-adenosyl-L-methionine = 2'-O-methylcytidine(4) in tRNA(Gly)(GCC) + S-adenosyl-L-homocysteine + H(+)</text>
        <dbReference type="Rhea" id="RHEA:43192"/>
        <dbReference type="Rhea" id="RHEA-COMP:10399"/>
        <dbReference type="Rhea" id="RHEA-COMP:10400"/>
        <dbReference type="ChEBI" id="CHEBI:15378"/>
        <dbReference type="ChEBI" id="CHEBI:57856"/>
        <dbReference type="ChEBI" id="CHEBI:59789"/>
        <dbReference type="ChEBI" id="CHEBI:74495"/>
        <dbReference type="ChEBI" id="CHEBI:82748"/>
        <dbReference type="EC" id="2.1.1.225"/>
    </reaction>
</comment>
<evidence type="ECO:0000256" key="13">
    <source>
        <dbReference type="ARBA" id="ARBA00048165"/>
    </source>
</evidence>
<keyword evidence="11 16" id="KW-0862">Zinc</keyword>
<keyword evidence="12 19" id="KW-0413">Isomerase</keyword>
<organism evidence="19">
    <name type="scientific">Magallana gigas</name>
    <name type="common">Pacific oyster</name>
    <name type="synonym">Crassostrea gigas</name>
    <dbReference type="NCBI Taxonomy" id="29159"/>
    <lineage>
        <taxon>Eukaryota</taxon>
        <taxon>Metazoa</taxon>
        <taxon>Spiralia</taxon>
        <taxon>Lophotrochozoa</taxon>
        <taxon>Mollusca</taxon>
        <taxon>Bivalvia</taxon>
        <taxon>Autobranchia</taxon>
        <taxon>Pteriomorphia</taxon>
        <taxon>Ostreida</taxon>
        <taxon>Ostreoidea</taxon>
        <taxon>Ostreidae</taxon>
        <taxon>Magallana</taxon>
    </lineage>
</organism>